<dbReference type="Proteomes" id="UP001194468">
    <property type="component" value="Unassembled WGS sequence"/>
</dbReference>
<gene>
    <name evidence="1" type="ORF">L210DRAFT_570981</name>
</gene>
<comment type="caution">
    <text evidence="1">The sequence shown here is derived from an EMBL/GenBank/DDBJ whole genome shotgun (WGS) entry which is preliminary data.</text>
</comment>
<reference evidence="1" key="1">
    <citation type="submission" date="2019-10" db="EMBL/GenBank/DDBJ databases">
        <authorList>
            <consortium name="DOE Joint Genome Institute"/>
            <person name="Kuo A."/>
            <person name="Miyauchi S."/>
            <person name="Kiss E."/>
            <person name="Drula E."/>
            <person name="Kohler A."/>
            <person name="Sanchez-Garcia M."/>
            <person name="Andreopoulos B."/>
            <person name="Barry K.W."/>
            <person name="Bonito G."/>
            <person name="Buee M."/>
            <person name="Carver A."/>
            <person name="Chen C."/>
            <person name="Cichocki N."/>
            <person name="Clum A."/>
            <person name="Culley D."/>
            <person name="Crous P.W."/>
            <person name="Fauchery L."/>
            <person name="Girlanda M."/>
            <person name="Hayes R."/>
            <person name="Keri Z."/>
            <person name="LaButti K."/>
            <person name="Lipzen A."/>
            <person name="Lombard V."/>
            <person name="Magnuson J."/>
            <person name="Maillard F."/>
            <person name="Morin E."/>
            <person name="Murat C."/>
            <person name="Nolan M."/>
            <person name="Ohm R."/>
            <person name="Pangilinan J."/>
            <person name="Pereira M."/>
            <person name="Perotto S."/>
            <person name="Peter M."/>
            <person name="Riley R."/>
            <person name="Sitrit Y."/>
            <person name="Stielow B."/>
            <person name="Szollosi G."/>
            <person name="Zifcakova L."/>
            <person name="Stursova M."/>
            <person name="Spatafora J.W."/>
            <person name="Tedersoo L."/>
            <person name="Vaario L.-M."/>
            <person name="Yamada A."/>
            <person name="Yan M."/>
            <person name="Wang P."/>
            <person name="Xu J."/>
            <person name="Bruns T."/>
            <person name="Baldrian P."/>
            <person name="Vilgalys R."/>
            <person name="Henrissat B."/>
            <person name="Grigoriev I.V."/>
            <person name="Hibbett D."/>
            <person name="Nagy L.G."/>
            <person name="Martin F.M."/>
        </authorList>
    </citation>
    <scope>NUCLEOTIDE SEQUENCE</scope>
    <source>
        <strain evidence="1">BED1</strain>
    </source>
</reference>
<evidence type="ECO:0000313" key="1">
    <source>
        <dbReference type="EMBL" id="KAF8452745.1"/>
    </source>
</evidence>
<proteinExistence type="predicted"/>
<organism evidence="1 2">
    <name type="scientific">Boletus edulis BED1</name>
    <dbReference type="NCBI Taxonomy" id="1328754"/>
    <lineage>
        <taxon>Eukaryota</taxon>
        <taxon>Fungi</taxon>
        <taxon>Dikarya</taxon>
        <taxon>Basidiomycota</taxon>
        <taxon>Agaricomycotina</taxon>
        <taxon>Agaricomycetes</taxon>
        <taxon>Agaricomycetidae</taxon>
        <taxon>Boletales</taxon>
        <taxon>Boletineae</taxon>
        <taxon>Boletaceae</taxon>
        <taxon>Boletoideae</taxon>
        <taxon>Boletus</taxon>
    </lineage>
</organism>
<dbReference type="AlphaFoldDB" id="A0AAD4C955"/>
<sequence length="72" mass="8125">MNHGIMAAFCRMMSDSLLSRYEISCFLGSNFRFYTGQRKVESLTESFLLVIFSAIPLFVRLPTNGSSPIVPK</sequence>
<keyword evidence="2" id="KW-1185">Reference proteome</keyword>
<accession>A0AAD4C955</accession>
<name>A0AAD4C955_BOLED</name>
<evidence type="ECO:0000313" key="2">
    <source>
        <dbReference type="Proteomes" id="UP001194468"/>
    </source>
</evidence>
<dbReference type="EMBL" id="WHUW01000001">
    <property type="protein sequence ID" value="KAF8452745.1"/>
    <property type="molecule type" value="Genomic_DNA"/>
</dbReference>
<protein>
    <submittedName>
        <fullName evidence="1">Uncharacterized protein</fullName>
    </submittedName>
</protein>
<reference evidence="1" key="2">
    <citation type="journal article" date="2020" name="Nat. Commun.">
        <title>Large-scale genome sequencing of mycorrhizal fungi provides insights into the early evolution of symbiotic traits.</title>
        <authorList>
            <person name="Miyauchi S."/>
            <person name="Kiss E."/>
            <person name="Kuo A."/>
            <person name="Drula E."/>
            <person name="Kohler A."/>
            <person name="Sanchez-Garcia M."/>
            <person name="Morin E."/>
            <person name="Andreopoulos B."/>
            <person name="Barry K.W."/>
            <person name="Bonito G."/>
            <person name="Buee M."/>
            <person name="Carver A."/>
            <person name="Chen C."/>
            <person name="Cichocki N."/>
            <person name="Clum A."/>
            <person name="Culley D."/>
            <person name="Crous P.W."/>
            <person name="Fauchery L."/>
            <person name="Girlanda M."/>
            <person name="Hayes R.D."/>
            <person name="Keri Z."/>
            <person name="LaButti K."/>
            <person name="Lipzen A."/>
            <person name="Lombard V."/>
            <person name="Magnuson J."/>
            <person name="Maillard F."/>
            <person name="Murat C."/>
            <person name="Nolan M."/>
            <person name="Ohm R.A."/>
            <person name="Pangilinan J."/>
            <person name="Pereira M.F."/>
            <person name="Perotto S."/>
            <person name="Peter M."/>
            <person name="Pfister S."/>
            <person name="Riley R."/>
            <person name="Sitrit Y."/>
            <person name="Stielow J.B."/>
            <person name="Szollosi G."/>
            <person name="Zifcakova L."/>
            <person name="Stursova M."/>
            <person name="Spatafora J.W."/>
            <person name="Tedersoo L."/>
            <person name="Vaario L.M."/>
            <person name="Yamada A."/>
            <person name="Yan M."/>
            <person name="Wang P."/>
            <person name="Xu J."/>
            <person name="Bruns T."/>
            <person name="Baldrian P."/>
            <person name="Vilgalys R."/>
            <person name="Dunand C."/>
            <person name="Henrissat B."/>
            <person name="Grigoriev I.V."/>
            <person name="Hibbett D."/>
            <person name="Nagy L.G."/>
            <person name="Martin F.M."/>
        </authorList>
    </citation>
    <scope>NUCLEOTIDE SEQUENCE</scope>
    <source>
        <strain evidence="1">BED1</strain>
    </source>
</reference>